<dbReference type="InterPro" id="IPR019002">
    <property type="entry name" value="Ribosome_biogenesis_Nop16"/>
</dbReference>
<feature type="region of interest" description="Disordered" evidence="5">
    <location>
        <begin position="88"/>
        <end position="123"/>
    </location>
</feature>
<comment type="subcellular location">
    <subcellularLocation>
        <location evidence="1">Nucleus</location>
        <location evidence="1">Nucleolus</location>
    </subcellularLocation>
</comment>
<organism evidence="6 7">
    <name type="scientific">Edaphochlamys debaryana</name>
    <dbReference type="NCBI Taxonomy" id="47281"/>
    <lineage>
        <taxon>Eukaryota</taxon>
        <taxon>Viridiplantae</taxon>
        <taxon>Chlorophyta</taxon>
        <taxon>core chlorophytes</taxon>
        <taxon>Chlorophyceae</taxon>
        <taxon>CS clade</taxon>
        <taxon>Chlamydomonadales</taxon>
        <taxon>Chlamydomonadales incertae sedis</taxon>
        <taxon>Edaphochlamys</taxon>
    </lineage>
</organism>
<dbReference type="PANTHER" id="PTHR13243:SF1">
    <property type="entry name" value="NUCLEOLAR PROTEIN 16"/>
    <property type="match status" value="1"/>
</dbReference>
<dbReference type="GO" id="GO:0042273">
    <property type="term" value="P:ribosomal large subunit biogenesis"/>
    <property type="evidence" value="ECO:0007669"/>
    <property type="project" value="TreeGrafter"/>
</dbReference>
<protein>
    <recommendedName>
        <fullName evidence="3">Nucleolar protein 16</fullName>
    </recommendedName>
</protein>
<dbReference type="Proteomes" id="UP000612055">
    <property type="component" value="Unassembled WGS sequence"/>
</dbReference>
<dbReference type="GO" id="GO:0005730">
    <property type="term" value="C:nucleolus"/>
    <property type="evidence" value="ECO:0007669"/>
    <property type="project" value="UniProtKB-SubCell"/>
</dbReference>
<comment type="caution">
    <text evidence="6">The sequence shown here is derived from an EMBL/GenBank/DDBJ whole genome shotgun (WGS) entry which is preliminary data.</text>
</comment>
<evidence type="ECO:0000256" key="1">
    <source>
        <dbReference type="ARBA" id="ARBA00004604"/>
    </source>
</evidence>
<gene>
    <name evidence="6" type="ORF">HYH03_001137</name>
</gene>
<dbReference type="EMBL" id="JAEHOE010000002">
    <property type="protein sequence ID" value="KAG2501347.1"/>
    <property type="molecule type" value="Genomic_DNA"/>
</dbReference>
<proteinExistence type="inferred from homology"/>
<dbReference type="AlphaFoldDB" id="A0A835YED8"/>
<evidence type="ECO:0000256" key="5">
    <source>
        <dbReference type="SAM" id="MobiDB-lite"/>
    </source>
</evidence>
<feature type="region of interest" description="Disordered" evidence="5">
    <location>
        <begin position="1"/>
        <end position="32"/>
    </location>
</feature>
<evidence type="ECO:0000256" key="3">
    <source>
        <dbReference type="ARBA" id="ARBA00015522"/>
    </source>
</evidence>
<feature type="compositionally biased region" description="Basic residues" evidence="5">
    <location>
        <begin position="1"/>
        <end position="25"/>
    </location>
</feature>
<evidence type="ECO:0000256" key="4">
    <source>
        <dbReference type="ARBA" id="ARBA00023242"/>
    </source>
</evidence>
<keyword evidence="4" id="KW-0539">Nucleus</keyword>
<dbReference type="OrthoDB" id="285729at2759"/>
<reference evidence="6" key="1">
    <citation type="journal article" date="2020" name="bioRxiv">
        <title>Comparative genomics of Chlamydomonas.</title>
        <authorList>
            <person name="Craig R.J."/>
            <person name="Hasan A.R."/>
            <person name="Ness R.W."/>
            <person name="Keightley P.D."/>
        </authorList>
    </citation>
    <scope>NUCLEOTIDE SEQUENCE</scope>
    <source>
        <strain evidence="6">CCAP 11/70</strain>
    </source>
</reference>
<name>A0A835YED8_9CHLO</name>
<keyword evidence="7" id="KW-1185">Reference proteome</keyword>
<comment type="similarity">
    <text evidence="2">Belongs to the NOP16 family.</text>
</comment>
<evidence type="ECO:0000256" key="2">
    <source>
        <dbReference type="ARBA" id="ARBA00008479"/>
    </source>
</evidence>
<dbReference type="PANTHER" id="PTHR13243">
    <property type="entry name" value="HSPC111 PROTEIN-RELATED"/>
    <property type="match status" value="1"/>
</dbReference>
<accession>A0A835YED8</accession>
<sequence>MAGSRRRLKKSAPKVRTALVKRKRDQKTQVPKEVAFQSPAFKAKLNKEIEWDVTDTLGENYARNKLVADPNVMLGRREKKTPLVAPEVRKEAGEETYSDDDELRAACNLPRKSGKAPPPRPTATQRKVIGALLEKHGDNVQAMVLDIKLNKMQHSAGELKKLMEGYRFWGPEGSAAQKHDFWTEKKPPKRLLNCRILA</sequence>
<dbReference type="Pfam" id="PF09420">
    <property type="entry name" value="Nop16"/>
    <property type="match status" value="1"/>
</dbReference>
<evidence type="ECO:0000313" key="6">
    <source>
        <dbReference type="EMBL" id="KAG2501347.1"/>
    </source>
</evidence>
<evidence type="ECO:0000313" key="7">
    <source>
        <dbReference type="Proteomes" id="UP000612055"/>
    </source>
</evidence>